<dbReference type="PANTHER" id="PTHR37079">
    <property type="entry name" value="SERINE/THREONINE-PROTEIN KINASE ATM"/>
    <property type="match status" value="1"/>
</dbReference>
<dbReference type="GO" id="GO:0004674">
    <property type="term" value="F:protein serine/threonine kinase activity"/>
    <property type="evidence" value="ECO:0007669"/>
    <property type="project" value="InterPro"/>
</dbReference>
<accession>A0A212DIL6</accession>
<evidence type="ECO:0000313" key="4">
    <source>
        <dbReference type="Proteomes" id="UP000242450"/>
    </source>
</evidence>
<evidence type="ECO:0000256" key="1">
    <source>
        <dbReference type="SAM" id="Coils"/>
    </source>
</evidence>
<dbReference type="OrthoDB" id="381190at2759"/>
<dbReference type="SMART" id="SM01342">
    <property type="entry name" value="TAN"/>
    <property type="match status" value="1"/>
</dbReference>
<sequence>MSLALNDLLICCRQLELDRATERKREIEKFRRLIQDPETVRHLDQHSDSKQGKYLNWDAVFRFLQKYIQKETECLRTARQNVSASTQATRQKKMQEISSLVKFFIKCANKRAPRLKCQELLNYIMDTVKDSSHGAIYGSDCSNILLKDILSVRKYWCEISQQQWLELFSVYCSLYLKPSQDINRVLVARIIQVVTKGCCSQTDGLHPKFLDFFSKAIQQARQEKSPAGLNHILAAFIIFLKTLSVNFRIRVCELGDEILPTLLYIWTQQRLNNSLKEVIIELFQLQIYIHHPKGAKTQDKGAYESRKWRSILYNLYDLLVNEINHIGSRGKYTSGSRNIAVKDNLIELMADICHQLEDDFEDSTELPPVLCSNFPHLTLEKILVSLTMKNCKAAMNFFQSVPECEQHQKDTEEPSFSEAEDLFLQTTFDKMDFLTIVKEHTLEKHQSSVGFSVHQNLKESLDRYLLRLSEQLLNNYSSETSNSEIFVRCSSLLVGVLGCYCYLGVIAEEEAYKSELFQKAKSLMQCAGESITLFKNKTSEESRILSLRNMIHLCTSCLHNCSKIRGEGESGRIYCIHDQKAFFFFFKKPFDSREVEPMEEDTDENLMRMEDQSSMSLFNDYPAGSVTDANESGKSQITIGAMNPLAEEHLSKQDLLSLDMLKFLCMCVTTAQTNTVSFRAADIRRELIMLIDSSMLDPTRSLHLHMYLVLLKALPGEEYPLPMEDVAKLLKPLPNVCSSYHRDQDVCKTVLNHVLHVVMNLCHRNMDDENTRDAQGQFLTVIGAFWHLTKEGKSTFSVRMALVKCLKTLLEADPYSEWSILNVKGRDLPVNEVFPQFLADNHHQVRMLAAESINRLFQHIKRGSSTLKALPLKLQQTAFENAYLKAQEGMRALSHRTENSEILDELCNRKATLLMMIAVVLYCSPVCEKQALFALCRSVKENGLEPHLVKKVLKKVSETFGYRCLEDFMASHLDYLVLEWLNLQDPEYSVSSFPFILLNYTNIEDFYRSCYKILIPPLVIRSHFDEVKLIANQIQEDWKSLLTDCFPKILVNILPYFAYEGTGDSGMAQQRETATKVYDMLKDENLLGKQIDHLFISNLPEIVVELLMTLHEPATSGASQSTDPCDFSGDLDPAPNPPHFPSHVIKATFAYISNCHKTKLKSILEILSKSPDSYQKILLAICEQAAETNNVYKRHRIIKIYHLFVSLLMNDIKSGLGGAWAFVLRDVIYTLIHYINQRPSRFMDVSLRSFSLCCDLLSRVCHTAVTYCKDALESHLHVIVGTLIPLVDDQMEVQEQVLDLLKFLVIDNKDNENLYITIKLLDPFPDHVVFKDLRITQQKIKYSKGPFSLLEEINHFLSVSAYDALPLTRLEGLKDLRRQLEQHKDQMMDLMRASQDNPQDGIMVKLVVSLLQLSKMAVNHTGEREVLEAVGSCLGEVGPIDFSTIAIQHSKDTSYTKALELFEDKELQWTFIVLTYLNNTLVEDCVKVRAAAVTCLKSILTTKTGHSFWEIYKSTADPMLIYLQPFRTSRKKFLEVPRLDKESPLEGLDDTSLWIPQSENHDIWLKTLTCAFLNSGGTKSEVLQLLKPMCEVKTDFCQTVLPFLIHDILLQDTDESWRNLLSTHIQGFFTSCFKHSSQTSRSTTPATLDSESENLFRCHVDKKSQRTMLAVVDYLRRQKRPSSGTVFDDAFWLELNYLEVAKVAQSCAAHFTALLYAEIYADKKNLDDQEKR</sequence>
<name>A0A212DIL6_CEREH</name>
<keyword evidence="4" id="KW-1185">Reference proteome</keyword>
<dbReference type="InterPro" id="IPR038980">
    <property type="entry name" value="ATM_plant"/>
</dbReference>
<proteinExistence type="predicted"/>
<comment type="caution">
    <text evidence="3">The sequence shown here is derived from an EMBL/GenBank/DDBJ whole genome shotgun (WGS) entry which is preliminary data.</text>
</comment>
<evidence type="ECO:0000259" key="2">
    <source>
        <dbReference type="SMART" id="SM01342"/>
    </source>
</evidence>
<feature type="domain" description="Telomere-length maintenance and DNA damage repair" evidence="2">
    <location>
        <begin position="1"/>
        <end position="166"/>
    </location>
</feature>
<organism evidence="3 4">
    <name type="scientific">Cervus elaphus hippelaphus</name>
    <name type="common">European red deer</name>
    <dbReference type="NCBI Taxonomy" id="46360"/>
    <lineage>
        <taxon>Eukaryota</taxon>
        <taxon>Metazoa</taxon>
        <taxon>Chordata</taxon>
        <taxon>Craniata</taxon>
        <taxon>Vertebrata</taxon>
        <taxon>Euteleostomi</taxon>
        <taxon>Mammalia</taxon>
        <taxon>Eutheria</taxon>
        <taxon>Laurasiatheria</taxon>
        <taxon>Artiodactyla</taxon>
        <taxon>Ruminantia</taxon>
        <taxon>Pecora</taxon>
        <taxon>Cervidae</taxon>
        <taxon>Cervinae</taxon>
        <taxon>Cervus</taxon>
    </lineage>
</organism>
<dbReference type="SUPFAM" id="SSF48371">
    <property type="entry name" value="ARM repeat"/>
    <property type="match status" value="1"/>
</dbReference>
<protein>
    <submittedName>
        <fullName evidence="3">ATM</fullName>
    </submittedName>
</protein>
<reference evidence="3 4" key="1">
    <citation type="journal article" date="2018" name="Mol. Genet. Genomics">
        <title>The red deer Cervus elaphus genome CerEla1.0: sequencing, annotating, genes, and chromosomes.</title>
        <authorList>
            <person name="Bana N.A."/>
            <person name="Nyiri A."/>
            <person name="Nagy J."/>
            <person name="Frank K."/>
            <person name="Nagy T."/>
            <person name="Steger V."/>
            <person name="Schiller M."/>
            <person name="Lakatos P."/>
            <person name="Sugar L."/>
            <person name="Horn P."/>
            <person name="Barta E."/>
            <person name="Orosz L."/>
        </authorList>
    </citation>
    <scope>NUCLEOTIDE SEQUENCE [LARGE SCALE GENOMIC DNA]</scope>
    <source>
        <strain evidence="3">Hungarian</strain>
    </source>
</reference>
<dbReference type="GO" id="GO:0006974">
    <property type="term" value="P:DNA damage response"/>
    <property type="evidence" value="ECO:0007669"/>
    <property type="project" value="InterPro"/>
</dbReference>
<dbReference type="InterPro" id="IPR021668">
    <property type="entry name" value="TAN"/>
</dbReference>
<feature type="coiled-coil region" evidence="1">
    <location>
        <begin position="1370"/>
        <end position="1397"/>
    </location>
</feature>
<dbReference type="PANTHER" id="PTHR37079:SF4">
    <property type="entry name" value="SERINE_THREONINE-PROTEIN KINASE ATM"/>
    <property type="match status" value="1"/>
</dbReference>
<keyword evidence="1" id="KW-0175">Coiled coil</keyword>
<dbReference type="InterPro" id="IPR016024">
    <property type="entry name" value="ARM-type_fold"/>
</dbReference>
<dbReference type="Proteomes" id="UP000242450">
    <property type="component" value="Chromosome 1"/>
</dbReference>
<gene>
    <name evidence="3" type="ORF">Celaphus_00008878</name>
</gene>
<evidence type="ECO:0000313" key="3">
    <source>
        <dbReference type="EMBL" id="OWK18011.1"/>
    </source>
</evidence>
<dbReference type="EMBL" id="MKHE01000001">
    <property type="protein sequence ID" value="OWK18011.1"/>
    <property type="molecule type" value="Genomic_DNA"/>
</dbReference>
<dbReference type="Pfam" id="PF11640">
    <property type="entry name" value="TAN"/>
    <property type="match status" value="1"/>
</dbReference>